<sequence>MKEAQYFLFDYIERYYSGRYSIISNPSSLQRKPFHNRVRFSGEVR</sequence>
<dbReference type="AlphaFoldDB" id="A0AAV3JED9"/>
<dbReference type="Proteomes" id="UP000014570">
    <property type="component" value="Unassembled WGS sequence"/>
</dbReference>
<comment type="caution">
    <text evidence="1">The sequence shown here is derived from an EMBL/GenBank/DDBJ whole genome shotgun (WGS) entry which is preliminary data.</text>
</comment>
<evidence type="ECO:0008006" key="3">
    <source>
        <dbReference type="Google" id="ProtNLM"/>
    </source>
</evidence>
<evidence type="ECO:0000313" key="1">
    <source>
        <dbReference type="EMBL" id="EPG59122.1"/>
    </source>
</evidence>
<gene>
    <name evidence="1" type="ORF">LEP1GSC103_3978</name>
</gene>
<evidence type="ECO:0000313" key="2">
    <source>
        <dbReference type="Proteomes" id="UP000014570"/>
    </source>
</evidence>
<reference evidence="1 2" key="1">
    <citation type="submission" date="2013-04" db="EMBL/GenBank/DDBJ databases">
        <authorList>
            <person name="Harkins D.M."/>
            <person name="Durkin A.S."/>
            <person name="Brinkac L.M."/>
            <person name="Haft D.H."/>
            <person name="Selengut J.D."/>
            <person name="Sanka R."/>
            <person name="DePew J."/>
            <person name="Purushe J."/>
            <person name="Chanthongthip A."/>
            <person name="Lattana O."/>
            <person name="Phetsouvanh R."/>
            <person name="Newton P.N."/>
            <person name="Vinetz J.M."/>
            <person name="Sutton G.G."/>
            <person name="Nierman W.C."/>
            <person name="Fouts D.E."/>
        </authorList>
    </citation>
    <scope>NUCLEOTIDE SEQUENCE [LARGE SCALE GENOMIC DNA]</scope>
    <source>
        <strain evidence="1 2">UI 09931</strain>
    </source>
</reference>
<dbReference type="EMBL" id="AHNP02000003">
    <property type="protein sequence ID" value="EPG59122.1"/>
    <property type="molecule type" value="Genomic_DNA"/>
</dbReference>
<accession>A0AAV3JED9</accession>
<proteinExistence type="predicted"/>
<protein>
    <recommendedName>
        <fullName evidence="3">Integrase core domain protein</fullName>
    </recommendedName>
</protein>
<organism evidence="1 2">
    <name type="scientific">Leptospira borgpetersenii serovar Javanica str. UI 09931</name>
    <dbReference type="NCBI Taxonomy" id="1049767"/>
    <lineage>
        <taxon>Bacteria</taxon>
        <taxon>Pseudomonadati</taxon>
        <taxon>Spirochaetota</taxon>
        <taxon>Spirochaetia</taxon>
        <taxon>Leptospirales</taxon>
        <taxon>Leptospiraceae</taxon>
        <taxon>Leptospira</taxon>
    </lineage>
</organism>
<name>A0AAV3JED9_LEPBO</name>